<dbReference type="InterPro" id="IPR014918">
    <property type="entry name" value="Phage_tail_3"/>
</dbReference>
<dbReference type="EMBL" id="AZGB01000009">
    <property type="protein sequence ID" value="KRM06966.1"/>
    <property type="molecule type" value="Genomic_DNA"/>
</dbReference>
<reference evidence="1 2" key="1">
    <citation type="journal article" date="2015" name="Genome Announc.">
        <title>Expanding the biotechnology potential of lactobacilli through comparative genomics of 213 strains and associated genera.</title>
        <authorList>
            <person name="Sun Z."/>
            <person name="Harris H.M."/>
            <person name="McCann A."/>
            <person name="Guo C."/>
            <person name="Argimon S."/>
            <person name="Zhang W."/>
            <person name="Yang X."/>
            <person name="Jeffery I.B."/>
            <person name="Cooney J.C."/>
            <person name="Kagawa T.F."/>
            <person name="Liu W."/>
            <person name="Song Y."/>
            <person name="Salvetti E."/>
            <person name="Wrobel A."/>
            <person name="Rasinkangas P."/>
            <person name="Parkhill J."/>
            <person name="Rea M.C."/>
            <person name="O'Sullivan O."/>
            <person name="Ritari J."/>
            <person name="Douillard F.P."/>
            <person name="Paul Ross R."/>
            <person name="Yang R."/>
            <person name="Briner A.E."/>
            <person name="Felis G.E."/>
            <person name="de Vos W.M."/>
            <person name="Barrangou R."/>
            <person name="Klaenhammer T.R."/>
            <person name="Caufield P.W."/>
            <person name="Cui Y."/>
            <person name="Zhang H."/>
            <person name="O'Toole P.W."/>
        </authorList>
    </citation>
    <scope>NUCLEOTIDE SEQUENCE [LARGE SCALE GENOMIC DNA]</scope>
    <source>
        <strain evidence="1 2">DSM 18630</strain>
    </source>
</reference>
<protein>
    <submittedName>
        <fullName evidence="1">Prophage major tail protein</fullName>
    </submittedName>
</protein>
<keyword evidence="2" id="KW-1185">Reference proteome</keyword>
<dbReference type="Pfam" id="PF08813">
    <property type="entry name" value="Phage_tail_3"/>
    <property type="match status" value="1"/>
</dbReference>
<gene>
    <name evidence="1" type="ORF">FC89_GL000275</name>
</gene>
<dbReference type="STRING" id="1423750.FC89_GL000275"/>
<dbReference type="Proteomes" id="UP000051451">
    <property type="component" value="Unassembled WGS sequence"/>
</dbReference>
<dbReference type="Gene3D" id="4.10.410.40">
    <property type="match status" value="1"/>
</dbReference>
<sequence length="151" mass="15725">MIDLQKFAVDASEGLAATGTTLAISTDNKAFTPIAGIKTTPDIGADPETIDVTDLSDTKKKSVAGIQNTQNLAFSCVYKGSNFSSLVSQGDGQTQYYWKVTFPDGLTATFQGSFTLKIENVAVNGAMGFTITVVVSDGPDFGTPSAPAPSK</sequence>
<dbReference type="PATRIC" id="fig|1423750.3.peg.281"/>
<proteinExistence type="predicted"/>
<comment type="caution">
    <text evidence="1">The sequence shown here is derived from an EMBL/GenBank/DDBJ whole genome shotgun (WGS) entry which is preliminary data.</text>
</comment>
<evidence type="ECO:0000313" key="1">
    <source>
        <dbReference type="EMBL" id="KRM06966.1"/>
    </source>
</evidence>
<accession>A0A0R1VW27</accession>
<evidence type="ECO:0000313" key="2">
    <source>
        <dbReference type="Proteomes" id="UP000051451"/>
    </source>
</evidence>
<name>A0A0R1VW27_9LACO</name>
<dbReference type="AlphaFoldDB" id="A0A0R1VW27"/>
<organism evidence="1 2">
    <name type="scientific">Liquorilactobacillus ghanensis DSM 18630</name>
    <dbReference type="NCBI Taxonomy" id="1423750"/>
    <lineage>
        <taxon>Bacteria</taxon>
        <taxon>Bacillati</taxon>
        <taxon>Bacillota</taxon>
        <taxon>Bacilli</taxon>
        <taxon>Lactobacillales</taxon>
        <taxon>Lactobacillaceae</taxon>
        <taxon>Liquorilactobacillus</taxon>
    </lineage>
</organism>